<keyword evidence="5" id="KW-1185">Reference proteome</keyword>
<proteinExistence type="predicted"/>
<name>A0A8T1S3P5_CHESE</name>
<evidence type="ECO:0000313" key="4">
    <source>
        <dbReference type="EMBL" id="KAG6923752.1"/>
    </source>
</evidence>
<evidence type="ECO:0000313" key="5">
    <source>
        <dbReference type="Proteomes" id="UP000765507"/>
    </source>
</evidence>
<reference evidence="4 5" key="1">
    <citation type="journal article" date="2020" name="G3 (Bethesda)">
        <title>Draft Genome of the Common Snapping Turtle, Chelydra serpentina, a Model for Phenotypic Plasticity in Reptiles.</title>
        <authorList>
            <person name="Das D."/>
            <person name="Singh S.K."/>
            <person name="Bierstedt J."/>
            <person name="Erickson A."/>
            <person name="Galli G.L.J."/>
            <person name="Crossley D.A. 2nd"/>
            <person name="Rhen T."/>
        </authorList>
    </citation>
    <scope>NUCLEOTIDE SEQUENCE [LARGE SCALE GENOMIC DNA]</scope>
    <source>
        <strain evidence="4">KW</strain>
    </source>
</reference>
<feature type="region of interest" description="Disordered" evidence="1">
    <location>
        <begin position="86"/>
        <end position="112"/>
    </location>
</feature>
<dbReference type="InterPro" id="IPR013783">
    <property type="entry name" value="Ig-like_fold"/>
</dbReference>
<protein>
    <recommendedName>
        <fullName evidence="3">Ig-like domain-containing protein</fullName>
    </recommendedName>
</protein>
<dbReference type="InterPro" id="IPR036179">
    <property type="entry name" value="Ig-like_dom_sf"/>
</dbReference>
<evidence type="ECO:0000256" key="2">
    <source>
        <dbReference type="SAM" id="SignalP"/>
    </source>
</evidence>
<dbReference type="EMBL" id="JAHGAV010000774">
    <property type="protein sequence ID" value="KAG6923752.1"/>
    <property type="molecule type" value="Genomic_DNA"/>
</dbReference>
<feature type="chain" id="PRO_5035859160" description="Ig-like domain-containing protein" evidence="2">
    <location>
        <begin position="17"/>
        <end position="112"/>
    </location>
</feature>
<dbReference type="Gene3D" id="2.60.40.10">
    <property type="entry name" value="Immunoglobulins"/>
    <property type="match status" value="1"/>
</dbReference>
<feature type="domain" description="Ig-like" evidence="3">
    <location>
        <begin position="27"/>
        <end position="112"/>
    </location>
</feature>
<feature type="signal peptide" evidence="2">
    <location>
        <begin position="1"/>
        <end position="16"/>
    </location>
</feature>
<sequence>MVLPLGVCLLWALAASQEICSSPGDLPAPTLILDKGSARHEDTIILLCFVPMDTSVTRVIFCKNGKEIAMLPSDRNRFIYIYESAQPASPESAGEYSCRYQHKDDKNQEKNS</sequence>
<dbReference type="Proteomes" id="UP000765507">
    <property type="component" value="Unassembled WGS sequence"/>
</dbReference>
<organism evidence="4 5">
    <name type="scientific">Chelydra serpentina</name>
    <name type="common">Snapping turtle</name>
    <name type="synonym">Testudo serpentina</name>
    <dbReference type="NCBI Taxonomy" id="8475"/>
    <lineage>
        <taxon>Eukaryota</taxon>
        <taxon>Metazoa</taxon>
        <taxon>Chordata</taxon>
        <taxon>Craniata</taxon>
        <taxon>Vertebrata</taxon>
        <taxon>Euteleostomi</taxon>
        <taxon>Archelosauria</taxon>
        <taxon>Testudinata</taxon>
        <taxon>Testudines</taxon>
        <taxon>Cryptodira</taxon>
        <taxon>Durocryptodira</taxon>
        <taxon>Americhelydia</taxon>
        <taxon>Chelydroidea</taxon>
        <taxon>Chelydridae</taxon>
        <taxon>Chelydra</taxon>
    </lineage>
</organism>
<dbReference type="PROSITE" id="PS50835">
    <property type="entry name" value="IG_LIKE"/>
    <property type="match status" value="1"/>
</dbReference>
<gene>
    <name evidence="4" type="ORF">G0U57_019397</name>
</gene>
<comment type="caution">
    <text evidence="4">The sequence shown here is derived from an EMBL/GenBank/DDBJ whole genome shotgun (WGS) entry which is preliminary data.</text>
</comment>
<dbReference type="AlphaFoldDB" id="A0A8T1S3P5"/>
<dbReference type="InterPro" id="IPR007110">
    <property type="entry name" value="Ig-like_dom"/>
</dbReference>
<dbReference type="OrthoDB" id="9050402at2759"/>
<dbReference type="SUPFAM" id="SSF48726">
    <property type="entry name" value="Immunoglobulin"/>
    <property type="match status" value="1"/>
</dbReference>
<evidence type="ECO:0000259" key="3">
    <source>
        <dbReference type="PROSITE" id="PS50835"/>
    </source>
</evidence>
<keyword evidence="2" id="KW-0732">Signal</keyword>
<feature type="non-terminal residue" evidence="4">
    <location>
        <position position="1"/>
    </location>
</feature>
<evidence type="ECO:0000256" key="1">
    <source>
        <dbReference type="SAM" id="MobiDB-lite"/>
    </source>
</evidence>
<accession>A0A8T1S3P5</accession>
<feature type="compositionally biased region" description="Basic and acidic residues" evidence="1">
    <location>
        <begin position="101"/>
        <end position="112"/>
    </location>
</feature>